<keyword evidence="1" id="KW-0732">Signal</keyword>
<dbReference type="EMBL" id="FMXR01000004">
    <property type="protein sequence ID" value="SDB01747.1"/>
    <property type="molecule type" value="Genomic_DNA"/>
</dbReference>
<reference evidence="2 3" key="1">
    <citation type="submission" date="2016-10" db="EMBL/GenBank/DDBJ databases">
        <authorList>
            <person name="de Groot N.N."/>
        </authorList>
    </citation>
    <scope>NUCLEOTIDE SEQUENCE [LARGE SCALE GENOMIC DNA]</scope>
    <source>
        <strain evidence="2 3">DSM 3217</strain>
    </source>
</reference>
<feature type="signal peptide" evidence="1">
    <location>
        <begin position="1"/>
        <end position="30"/>
    </location>
</feature>
<feature type="chain" id="PRO_5011534341" description="Ig-like domain (Group 3)" evidence="1">
    <location>
        <begin position="31"/>
        <end position="674"/>
    </location>
</feature>
<evidence type="ECO:0000313" key="2">
    <source>
        <dbReference type="EMBL" id="SDB01747.1"/>
    </source>
</evidence>
<organism evidence="2 3">
    <name type="scientific">Eubacterium oxidoreducens</name>
    <dbReference type="NCBI Taxonomy" id="1732"/>
    <lineage>
        <taxon>Bacteria</taxon>
        <taxon>Bacillati</taxon>
        <taxon>Bacillota</taxon>
        <taxon>Clostridia</taxon>
        <taxon>Eubacteriales</taxon>
        <taxon>Eubacteriaceae</taxon>
        <taxon>Eubacterium</taxon>
    </lineage>
</organism>
<evidence type="ECO:0000313" key="3">
    <source>
        <dbReference type="Proteomes" id="UP000199228"/>
    </source>
</evidence>
<dbReference type="RefSeq" id="WP_090170784.1">
    <property type="nucleotide sequence ID" value="NZ_FMXR01000004.1"/>
</dbReference>
<dbReference type="AlphaFoldDB" id="A0A1G5ZZZ9"/>
<sequence>MRTVKKASQKIAAFGLSVSMIAGVGVTSFAADTTYDAPTSPVSITRNTDHSASWGDSTTEYITATAHRAASPTLGMMGLTATSGFGMINGGAPASLSDAQSSAAIGIWGTTLNTSYDPYYYNYFYNFYASENGSETTDDALINSSVAASPMQADTTLSYEGGTVSVSLYTRPQLALGVSSSNGTDTDGYTAQLETINGRSNTDEYYQEGDENYSPQLVSYQVTELSDMVATMYRVADAMDEITDATGAVGRYGSGQDIAALYENYMYGIPAYVLSQIEQGNIERKTVAIISAINEDGSYTLSNSGRYYQHTCTVTNNLADELNKTTVSATELQTADVVLLAKNMTSDDLKTYNVNYDSSNQLIYYPDAVSTLYGISNNSTENAFGEVFQIAMIYADQGIEGLDPVSVGAYFYKNLYHLTETGVQKAVTVNYASVSLPEGVTTTVNSSYNENVQDLIDAGEQYYIQKTLVNNSTDLSDLTLYSNGWKDAQAKYEEGSVEETISLSDCKVTLSKTSYTYNGKERKPEVTVTYNGQKVDSSYYTVKYSSNKNAGTAKVTVTGNGTQLSGTKTLTFKITKASQTLTVKKTSKTISYSKLKKKKQTVKAITKVSGAKTSVSYKKTKGSSKITVNAKTGKVTVKKGLKKGSYTIKVKVTAKATTNYKKATKTVSFKITVK</sequence>
<dbReference type="STRING" id="1732.SAMN02910417_00062"/>
<dbReference type="Proteomes" id="UP000199228">
    <property type="component" value="Unassembled WGS sequence"/>
</dbReference>
<evidence type="ECO:0008006" key="4">
    <source>
        <dbReference type="Google" id="ProtNLM"/>
    </source>
</evidence>
<gene>
    <name evidence="2" type="ORF">SAMN02910417_00062</name>
</gene>
<dbReference type="OrthoDB" id="9800955at2"/>
<protein>
    <recommendedName>
        <fullName evidence="4">Ig-like domain (Group 3)</fullName>
    </recommendedName>
</protein>
<evidence type="ECO:0000256" key="1">
    <source>
        <dbReference type="SAM" id="SignalP"/>
    </source>
</evidence>
<name>A0A1G5ZZZ9_EUBOX</name>
<accession>A0A1G5ZZZ9</accession>
<keyword evidence="3" id="KW-1185">Reference proteome</keyword>
<proteinExistence type="predicted"/>